<dbReference type="Proteomes" id="UP001165064">
    <property type="component" value="Unassembled WGS sequence"/>
</dbReference>
<comment type="caution">
    <text evidence="1">The sequence shown here is derived from an EMBL/GenBank/DDBJ whole genome shotgun (WGS) entry which is preliminary data.</text>
</comment>
<evidence type="ECO:0000313" key="2">
    <source>
        <dbReference type="Proteomes" id="UP001165064"/>
    </source>
</evidence>
<proteinExistence type="predicted"/>
<name>A0ACB5T114_AMBMO</name>
<evidence type="ECO:0000313" key="1">
    <source>
        <dbReference type="EMBL" id="GME78735.1"/>
    </source>
</evidence>
<protein>
    <submittedName>
        <fullName evidence="1">Unnamed protein product</fullName>
    </submittedName>
</protein>
<gene>
    <name evidence="1" type="ORF">Amon02_000358600</name>
</gene>
<organism evidence="1 2">
    <name type="scientific">Ambrosiozyma monospora</name>
    <name type="common">Yeast</name>
    <name type="synonym">Endomycopsis monosporus</name>
    <dbReference type="NCBI Taxonomy" id="43982"/>
    <lineage>
        <taxon>Eukaryota</taxon>
        <taxon>Fungi</taxon>
        <taxon>Dikarya</taxon>
        <taxon>Ascomycota</taxon>
        <taxon>Saccharomycotina</taxon>
        <taxon>Pichiomycetes</taxon>
        <taxon>Pichiales</taxon>
        <taxon>Pichiaceae</taxon>
        <taxon>Ambrosiozyma</taxon>
    </lineage>
</organism>
<dbReference type="EMBL" id="BSXS01002308">
    <property type="protein sequence ID" value="GME78735.1"/>
    <property type="molecule type" value="Genomic_DNA"/>
</dbReference>
<reference evidence="1" key="1">
    <citation type="submission" date="2023-04" db="EMBL/GenBank/DDBJ databases">
        <title>Ambrosiozyma monospora NBRC 10751.</title>
        <authorList>
            <person name="Ichikawa N."/>
            <person name="Sato H."/>
            <person name="Tonouchi N."/>
        </authorList>
    </citation>
    <scope>NUCLEOTIDE SEQUENCE</scope>
    <source>
        <strain evidence="1">NBRC 10751</strain>
    </source>
</reference>
<keyword evidence="2" id="KW-1185">Reference proteome</keyword>
<sequence length="305" mass="35288">MSRIFSRTFISTSVKLNSPPDERILLLESLLKYSPKNKQTKDEQTPVEIPTKLPDAEGAESLLQRESYPFPFFAFSYTDALKVSLHKNYFAKYLNYISVKSKSTRTDFKKNQTLVDLMLVNHLNQASLSKFKMFDHKEIDEVFRMFLKNGKLSKAQLNHFDGDVSTFINEITFSKRNDPYAALIGLLNKCMADPEFEELHLAQVYKEIAENLTSWDNKKVISLIAQLIKYDQYNFLKETVEIFEKHHDHPIIEILPPVLKLKLFEFFTAQGHFQLAKEALISAISVDRFAPSVEMVKHDPTIVII</sequence>
<accession>A0ACB5T114</accession>